<organism evidence="7 8">
    <name type="scientific">Aduncisulcus paluster</name>
    <dbReference type="NCBI Taxonomy" id="2918883"/>
    <lineage>
        <taxon>Eukaryota</taxon>
        <taxon>Metamonada</taxon>
        <taxon>Carpediemonas-like organisms</taxon>
        <taxon>Aduncisulcus</taxon>
    </lineage>
</organism>
<dbReference type="Proteomes" id="UP001057375">
    <property type="component" value="Unassembled WGS sequence"/>
</dbReference>
<accession>A0ABQ5KK60</accession>
<dbReference type="Gene3D" id="3.40.50.10480">
    <property type="entry name" value="Probable brix-domain ribosomal biogenesis protein"/>
    <property type="match status" value="1"/>
</dbReference>
<dbReference type="SUPFAM" id="SSF52954">
    <property type="entry name" value="Class II aaRS ABD-related"/>
    <property type="match status" value="1"/>
</dbReference>
<dbReference type="PROSITE" id="PS50833">
    <property type="entry name" value="BRIX"/>
    <property type="match status" value="1"/>
</dbReference>
<dbReference type="InterPro" id="IPR007109">
    <property type="entry name" value="Brix"/>
</dbReference>
<dbReference type="EMBL" id="BQXS01010082">
    <property type="protein sequence ID" value="GKT32903.1"/>
    <property type="molecule type" value="Genomic_DNA"/>
</dbReference>
<evidence type="ECO:0000313" key="8">
    <source>
        <dbReference type="Proteomes" id="UP001057375"/>
    </source>
</evidence>
<dbReference type="InterPro" id="IPR026532">
    <property type="entry name" value="BRX1"/>
</dbReference>
<dbReference type="PANTHER" id="PTHR13634">
    <property type="entry name" value="RIBOSOME BIOGENESIS PROTEIN BRIX"/>
    <property type="match status" value="1"/>
</dbReference>
<reference evidence="7" key="1">
    <citation type="submission" date="2022-03" db="EMBL/GenBank/DDBJ databases">
        <title>Draft genome sequence of Aduncisulcus paluster, a free-living microaerophilic Fornicata.</title>
        <authorList>
            <person name="Yuyama I."/>
            <person name="Kume K."/>
            <person name="Tamura T."/>
            <person name="Inagaki Y."/>
            <person name="Hashimoto T."/>
        </authorList>
    </citation>
    <scope>NUCLEOTIDE SEQUENCE</scope>
    <source>
        <strain evidence="7">NY0171</strain>
    </source>
</reference>
<evidence type="ECO:0000259" key="6">
    <source>
        <dbReference type="PROSITE" id="PS50833"/>
    </source>
</evidence>
<evidence type="ECO:0000256" key="3">
    <source>
        <dbReference type="ARBA" id="ARBA00022517"/>
    </source>
</evidence>
<evidence type="ECO:0000256" key="5">
    <source>
        <dbReference type="SAM" id="MobiDB-lite"/>
    </source>
</evidence>
<evidence type="ECO:0000256" key="1">
    <source>
        <dbReference type="ARBA" id="ARBA00004604"/>
    </source>
</evidence>
<keyword evidence="3" id="KW-0690">Ribosome biogenesis</keyword>
<evidence type="ECO:0000256" key="4">
    <source>
        <dbReference type="ARBA" id="ARBA00023242"/>
    </source>
</evidence>
<feature type="domain" description="Brix" evidence="6">
    <location>
        <begin position="1"/>
        <end position="197"/>
    </location>
</feature>
<keyword evidence="4" id="KW-0539">Nucleus</keyword>
<feature type="region of interest" description="Disordered" evidence="5">
    <location>
        <begin position="267"/>
        <end position="314"/>
    </location>
</feature>
<sequence>MKLLTATSRGISSRVRHLYEDLLHFLPHAKKEKKLRREDEEMLLQIVESRNCDFLMFWECRKAHDTFLHLSSLPKGPSIKFQVVDIHTMGELRFKGNAIKGTRPILSFDSGFKASNQFAIIEEMLKRAFQIPFKHPKAHPYIDRIMQFNVSPEDGSIFVRNYQIETVDKGRKSETLLHEIGPRFTLLPIEIIDGPPFTRRATHHKSAEAPVLWKNASYVPPSVIEKEIVAKAAFTHQMRHEQSVKAGLKPRGDELDKIDSVWREARSRKMELQKEEDEIKDEEEELEEEEVGEESGEEEEDSGEEEDEESSSQE</sequence>
<comment type="subcellular location">
    <subcellularLocation>
        <location evidence="1">Nucleus</location>
        <location evidence="1">Nucleolus</location>
    </subcellularLocation>
</comment>
<gene>
    <name evidence="7" type="ORF">ADUPG1_006950</name>
</gene>
<dbReference type="SMART" id="SM00879">
    <property type="entry name" value="Brix"/>
    <property type="match status" value="1"/>
</dbReference>
<keyword evidence="8" id="KW-1185">Reference proteome</keyword>
<feature type="compositionally biased region" description="Acidic residues" evidence="5">
    <location>
        <begin position="274"/>
        <end position="314"/>
    </location>
</feature>
<comment type="caution">
    <text evidence="7">The sequence shown here is derived from an EMBL/GenBank/DDBJ whole genome shotgun (WGS) entry which is preliminary data.</text>
</comment>
<evidence type="ECO:0000256" key="2">
    <source>
        <dbReference type="ARBA" id="ARBA00006369"/>
    </source>
</evidence>
<dbReference type="PANTHER" id="PTHR13634:SF0">
    <property type="entry name" value="RIBOSOME BIOGENESIS PROTEIN BRX1 HOMOLOG"/>
    <property type="match status" value="1"/>
</dbReference>
<name>A0ABQ5KK60_9EUKA</name>
<dbReference type="Pfam" id="PF04427">
    <property type="entry name" value="Brix"/>
    <property type="match status" value="1"/>
</dbReference>
<proteinExistence type="inferred from homology"/>
<evidence type="ECO:0000313" key="7">
    <source>
        <dbReference type="EMBL" id="GKT32903.1"/>
    </source>
</evidence>
<protein>
    <submittedName>
        <fullName evidence="7">Ribosome biogenesis protein BRX1 like protein</fullName>
    </submittedName>
</protein>
<comment type="similarity">
    <text evidence="2">Belongs to the BRX1 family.</text>
</comment>